<dbReference type="GO" id="GO:0015074">
    <property type="term" value="P:DNA integration"/>
    <property type="evidence" value="ECO:0007669"/>
    <property type="project" value="InterPro"/>
</dbReference>
<dbReference type="OrthoDB" id="6612506at2759"/>
<dbReference type="InterPro" id="IPR012337">
    <property type="entry name" value="RNaseH-like_sf"/>
</dbReference>
<keyword evidence="4" id="KW-1185">Reference proteome</keyword>
<evidence type="ECO:0000313" key="4">
    <source>
        <dbReference type="Proteomes" id="UP000499080"/>
    </source>
</evidence>
<dbReference type="InterPro" id="IPR041588">
    <property type="entry name" value="Integrase_H2C2"/>
</dbReference>
<accession>A0A4Y2ISX0</accession>
<dbReference type="Pfam" id="PF00665">
    <property type="entry name" value="rve"/>
    <property type="match status" value="1"/>
</dbReference>
<feature type="domain" description="Integrase catalytic" evidence="2">
    <location>
        <begin position="108"/>
        <end position="271"/>
    </location>
</feature>
<proteinExistence type="predicted"/>
<dbReference type="GO" id="GO:0003964">
    <property type="term" value="F:RNA-directed DNA polymerase activity"/>
    <property type="evidence" value="ECO:0007669"/>
    <property type="project" value="UniProtKB-EC"/>
</dbReference>
<protein>
    <recommendedName>
        <fullName evidence="1">RNA-directed DNA polymerase</fullName>
        <ecNumber evidence="1">2.7.7.49</ecNumber>
    </recommendedName>
</protein>
<comment type="caution">
    <text evidence="3">The sequence shown here is derived from an EMBL/GenBank/DDBJ whole genome shotgun (WGS) entry which is preliminary data.</text>
</comment>
<dbReference type="Gene3D" id="1.10.340.70">
    <property type="match status" value="1"/>
</dbReference>
<evidence type="ECO:0000313" key="3">
    <source>
        <dbReference type="EMBL" id="GBM80022.1"/>
    </source>
</evidence>
<dbReference type="SUPFAM" id="SSF53098">
    <property type="entry name" value="Ribonuclease H-like"/>
    <property type="match status" value="1"/>
</dbReference>
<evidence type="ECO:0000259" key="2">
    <source>
        <dbReference type="PROSITE" id="PS50994"/>
    </source>
</evidence>
<dbReference type="AlphaFoldDB" id="A0A4Y2ISX0"/>
<dbReference type="GO" id="GO:0003676">
    <property type="term" value="F:nucleic acid binding"/>
    <property type="evidence" value="ECO:0007669"/>
    <property type="project" value="InterPro"/>
</dbReference>
<dbReference type="InterPro" id="IPR036397">
    <property type="entry name" value="RNaseH_sf"/>
</dbReference>
<evidence type="ECO:0000256" key="1">
    <source>
        <dbReference type="ARBA" id="ARBA00012493"/>
    </source>
</evidence>
<dbReference type="PROSITE" id="PS50994">
    <property type="entry name" value="INTEGRASE"/>
    <property type="match status" value="1"/>
</dbReference>
<dbReference type="EMBL" id="BGPR01002856">
    <property type="protein sequence ID" value="GBM80022.1"/>
    <property type="molecule type" value="Genomic_DNA"/>
</dbReference>
<dbReference type="InterPro" id="IPR050951">
    <property type="entry name" value="Retrovirus_Pol_polyprotein"/>
</dbReference>
<dbReference type="Proteomes" id="UP000499080">
    <property type="component" value="Unassembled WGS sequence"/>
</dbReference>
<dbReference type="Pfam" id="PF17921">
    <property type="entry name" value="Integrase_H2C2"/>
    <property type="match status" value="1"/>
</dbReference>
<gene>
    <name evidence="3" type="primary">Nynrin_0</name>
    <name evidence="3" type="ORF">AVEN_202535_1</name>
</gene>
<dbReference type="InterPro" id="IPR001584">
    <property type="entry name" value="Integrase_cat-core"/>
</dbReference>
<dbReference type="PANTHER" id="PTHR37984">
    <property type="entry name" value="PROTEIN CBG26694"/>
    <property type="match status" value="1"/>
</dbReference>
<sequence>MASLISVVEGPIILIGVFYTSRFTSPEKEGGEFNEKVGPDLILIELNLHVLKQYHDAPTAGHYGEEGTYHKIAQRYYWSVMRSSNIDYVKKCPEFARYKSSNLKPAGLLRTPVKSQRFETLSIDLLGPLTEGTSGKRWIFFVKDCATRWVELYALKIATAHECATTIVQEIFLRYGIPRRLMSDNGPQFISAVLQKVCFILKIEQCLTPVYHPQENAVERKHRDLKPELGILVGNEHDSWEENLPCIRFAINTHKYETTSCSPAFLQFDRELRTIDDIVNDLASVIENDNFVPEITQYLKRFSELSSEIRDRIEKKQHQRKQQFDRRRRPLYFSPGDKVWLTTHPVSKAHSKITAKFVPKRDGAYLILTQKSPSTYVMSRVYSPDEPLGTYHVSALHHVESRDTQPVSPIKKRG</sequence>
<name>A0A4Y2ISX0_ARAVE</name>
<dbReference type="EC" id="2.7.7.49" evidence="1"/>
<organism evidence="3 4">
    <name type="scientific">Araneus ventricosus</name>
    <name type="common">Orbweaver spider</name>
    <name type="synonym">Epeira ventricosa</name>
    <dbReference type="NCBI Taxonomy" id="182803"/>
    <lineage>
        <taxon>Eukaryota</taxon>
        <taxon>Metazoa</taxon>
        <taxon>Ecdysozoa</taxon>
        <taxon>Arthropoda</taxon>
        <taxon>Chelicerata</taxon>
        <taxon>Arachnida</taxon>
        <taxon>Araneae</taxon>
        <taxon>Araneomorphae</taxon>
        <taxon>Entelegynae</taxon>
        <taxon>Araneoidea</taxon>
        <taxon>Araneidae</taxon>
        <taxon>Araneus</taxon>
    </lineage>
</organism>
<reference evidence="3 4" key="1">
    <citation type="journal article" date="2019" name="Sci. Rep.">
        <title>Orb-weaving spider Araneus ventricosus genome elucidates the spidroin gene catalogue.</title>
        <authorList>
            <person name="Kono N."/>
            <person name="Nakamura H."/>
            <person name="Ohtoshi R."/>
            <person name="Moran D.A.P."/>
            <person name="Shinohara A."/>
            <person name="Yoshida Y."/>
            <person name="Fujiwara M."/>
            <person name="Mori M."/>
            <person name="Tomita M."/>
            <person name="Arakawa K."/>
        </authorList>
    </citation>
    <scope>NUCLEOTIDE SEQUENCE [LARGE SCALE GENOMIC DNA]</scope>
</reference>
<dbReference type="PANTHER" id="PTHR37984:SF5">
    <property type="entry name" value="PROTEIN NYNRIN-LIKE"/>
    <property type="match status" value="1"/>
</dbReference>
<dbReference type="Gene3D" id="3.30.420.10">
    <property type="entry name" value="Ribonuclease H-like superfamily/Ribonuclease H"/>
    <property type="match status" value="1"/>
</dbReference>